<evidence type="ECO:0000259" key="7">
    <source>
        <dbReference type="PROSITE" id="PS50035"/>
    </source>
</evidence>
<dbReference type="InterPro" id="IPR032816">
    <property type="entry name" value="VTT_dom"/>
</dbReference>
<dbReference type="SUPFAM" id="SSF56024">
    <property type="entry name" value="Phospholipase D/nuclease"/>
    <property type="match status" value="2"/>
</dbReference>
<dbReference type="Proteomes" id="UP000198611">
    <property type="component" value="Unassembled WGS sequence"/>
</dbReference>
<dbReference type="Pfam" id="PF09335">
    <property type="entry name" value="VTT_dom"/>
    <property type="match status" value="1"/>
</dbReference>
<feature type="region of interest" description="Disordered" evidence="5">
    <location>
        <begin position="212"/>
        <end position="231"/>
    </location>
</feature>
<feature type="domain" description="PLD phosphodiesterase" evidence="7">
    <location>
        <begin position="131"/>
        <end position="158"/>
    </location>
</feature>
<organism evidence="8 9">
    <name type="scientific">Thiohalospira halophila DSM 15071</name>
    <dbReference type="NCBI Taxonomy" id="1123397"/>
    <lineage>
        <taxon>Bacteria</taxon>
        <taxon>Pseudomonadati</taxon>
        <taxon>Pseudomonadota</taxon>
        <taxon>Gammaproteobacteria</taxon>
        <taxon>Thiohalospirales</taxon>
        <taxon>Thiohalospiraceae</taxon>
        <taxon>Thiohalospira</taxon>
    </lineage>
</organism>
<dbReference type="PANTHER" id="PTHR18896:SF76">
    <property type="entry name" value="PHOSPHOLIPASE"/>
    <property type="match status" value="1"/>
</dbReference>
<dbReference type="STRING" id="1123397.SAMN05660831_00656"/>
<protein>
    <submittedName>
        <fullName evidence="8">Phosphatidylserine/phosphatidylglycerophosphate/cardiolipin synthase</fullName>
    </submittedName>
</protein>
<dbReference type="InterPro" id="IPR001736">
    <property type="entry name" value="PLipase_D/transphosphatidylase"/>
</dbReference>
<evidence type="ECO:0000256" key="3">
    <source>
        <dbReference type="ARBA" id="ARBA00022801"/>
    </source>
</evidence>
<dbReference type="SMART" id="SM00155">
    <property type="entry name" value="PLDc"/>
    <property type="match status" value="2"/>
</dbReference>
<keyword evidence="4" id="KW-0443">Lipid metabolism</keyword>
<accession>A0A1I1P8N2</accession>
<sequence>MEAADRLIHPGENVWLEADVDRCGWAIDGAAYYRAVRETALAAEQTLYILGWDVDSRLELIRGGPAADGLPTALGPFLDAVLQRRPGLHIYLLSWDFALIYAFEREWLPYYRWRWRRHPRLHFRLDDAHPLGGSQHQKVVVADDRVAMAGGFDLSHWRWDTPEHRADDPRRRDPHGHPYPPFHDAAMVVAGEAAARLGEMARQRWLDATGEVPRTPQREPSTLAWPESIPPTTGPARVAIARTLPAWGQRRPVREVAALYRDSIAAARATIYIENQYFTSTAITRALAKRLAEPDGPTVILVLPLRTGGWLEQHTMDVLRDRQLEALAAADHHGRLRVLYPDAPGLANTPISVHAKITIIDDRLARIGSANTSNRSLGLDSECDLALPGRDEETSAAVAGLRHRLLAEHLGTTVDTVAAAEREQGGTLPALEALNTGERCLRPLPFPGARDTLDPDAELIDPDGPLDPAQLASNVAPLAPSRLLRHLDRRLQATLAVVLMVLAAYLLGGERPWLAAALNPAPGADELAILTLGLAAAGLVGLPIWAVTAILVVAAGPLAGGGIAWLITQVAAAAGFEGGRRLGRRRIHRLLGHRVTAIARRLGRHGAATVAALRLVPTAPFALVNPAAGAGGISRPAYLVGTALGTVPGIAATVLVTDSLRTALLEPGVVSLGLLAGVMAAVAGLRLTLHHRVGKG</sequence>
<feature type="transmembrane region" description="Helical" evidence="6">
    <location>
        <begin position="558"/>
        <end position="576"/>
    </location>
</feature>
<evidence type="ECO:0000313" key="9">
    <source>
        <dbReference type="Proteomes" id="UP000198611"/>
    </source>
</evidence>
<dbReference type="GO" id="GO:0004630">
    <property type="term" value="F:phospholipase D activity"/>
    <property type="evidence" value="ECO:0007669"/>
    <property type="project" value="UniProtKB-EC"/>
</dbReference>
<dbReference type="GO" id="GO:0005886">
    <property type="term" value="C:plasma membrane"/>
    <property type="evidence" value="ECO:0007669"/>
    <property type="project" value="UniProtKB-ARBA"/>
</dbReference>
<feature type="transmembrane region" description="Helical" evidence="6">
    <location>
        <begin position="529"/>
        <end position="552"/>
    </location>
</feature>
<evidence type="ECO:0000313" key="8">
    <source>
        <dbReference type="EMBL" id="SFD05962.1"/>
    </source>
</evidence>
<evidence type="ECO:0000256" key="2">
    <source>
        <dbReference type="ARBA" id="ARBA00022737"/>
    </source>
</evidence>
<feature type="transmembrane region" description="Helical" evidence="6">
    <location>
        <begin position="491"/>
        <end position="508"/>
    </location>
</feature>
<dbReference type="Gene3D" id="3.30.870.10">
    <property type="entry name" value="Endonuclease Chain A"/>
    <property type="match status" value="2"/>
</dbReference>
<keyword evidence="2" id="KW-0677">Repeat</keyword>
<evidence type="ECO:0000256" key="4">
    <source>
        <dbReference type="ARBA" id="ARBA00023098"/>
    </source>
</evidence>
<dbReference type="Pfam" id="PF13091">
    <property type="entry name" value="PLDc_2"/>
    <property type="match status" value="1"/>
</dbReference>
<evidence type="ECO:0000256" key="1">
    <source>
        <dbReference type="ARBA" id="ARBA00000798"/>
    </source>
</evidence>
<dbReference type="AlphaFoldDB" id="A0A1I1P8N2"/>
<keyword evidence="6" id="KW-0812">Transmembrane</keyword>
<keyword evidence="3" id="KW-0378">Hydrolase</keyword>
<proteinExistence type="predicted"/>
<dbReference type="CDD" id="cd09140">
    <property type="entry name" value="PLDc_vPLD1_2_like_bac_1"/>
    <property type="match status" value="1"/>
</dbReference>
<comment type="catalytic activity">
    <reaction evidence="1">
        <text>a 1,2-diacyl-sn-glycero-3-phosphocholine + H2O = a 1,2-diacyl-sn-glycero-3-phosphate + choline + H(+)</text>
        <dbReference type="Rhea" id="RHEA:14445"/>
        <dbReference type="ChEBI" id="CHEBI:15354"/>
        <dbReference type="ChEBI" id="CHEBI:15377"/>
        <dbReference type="ChEBI" id="CHEBI:15378"/>
        <dbReference type="ChEBI" id="CHEBI:57643"/>
        <dbReference type="ChEBI" id="CHEBI:58608"/>
        <dbReference type="EC" id="3.1.4.4"/>
    </reaction>
</comment>
<dbReference type="PANTHER" id="PTHR18896">
    <property type="entry name" value="PHOSPHOLIPASE D"/>
    <property type="match status" value="1"/>
</dbReference>
<feature type="transmembrane region" description="Helical" evidence="6">
    <location>
        <begin position="669"/>
        <end position="689"/>
    </location>
</feature>
<evidence type="ECO:0000256" key="5">
    <source>
        <dbReference type="SAM" id="MobiDB-lite"/>
    </source>
</evidence>
<name>A0A1I1P8N2_9GAMM</name>
<dbReference type="InterPro" id="IPR015679">
    <property type="entry name" value="PLipase_D_fam"/>
</dbReference>
<dbReference type="OrthoDB" id="9814092at2"/>
<dbReference type="GO" id="GO:0009395">
    <property type="term" value="P:phospholipid catabolic process"/>
    <property type="evidence" value="ECO:0007669"/>
    <property type="project" value="TreeGrafter"/>
</dbReference>
<dbReference type="RefSeq" id="WP_159433009.1">
    <property type="nucleotide sequence ID" value="NZ_FOMJ01000001.1"/>
</dbReference>
<dbReference type="PROSITE" id="PS50035">
    <property type="entry name" value="PLD"/>
    <property type="match status" value="2"/>
</dbReference>
<feature type="transmembrane region" description="Helical" evidence="6">
    <location>
        <begin position="637"/>
        <end position="657"/>
    </location>
</feature>
<dbReference type="CDD" id="cd09143">
    <property type="entry name" value="PLDc_vPLD1_2_like_bac_2"/>
    <property type="match status" value="1"/>
</dbReference>
<keyword evidence="9" id="KW-1185">Reference proteome</keyword>
<dbReference type="EMBL" id="FOMJ01000001">
    <property type="protein sequence ID" value="SFD05962.1"/>
    <property type="molecule type" value="Genomic_DNA"/>
</dbReference>
<dbReference type="InterPro" id="IPR025202">
    <property type="entry name" value="PLD-like_dom"/>
</dbReference>
<reference evidence="8 9" key="1">
    <citation type="submission" date="2016-10" db="EMBL/GenBank/DDBJ databases">
        <authorList>
            <person name="de Groot N.N."/>
        </authorList>
    </citation>
    <scope>NUCLEOTIDE SEQUENCE [LARGE SCALE GENOMIC DNA]</scope>
    <source>
        <strain evidence="8 9">HL3</strain>
    </source>
</reference>
<keyword evidence="6" id="KW-1133">Transmembrane helix</keyword>
<evidence type="ECO:0000256" key="6">
    <source>
        <dbReference type="SAM" id="Phobius"/>
    </source>
</evidence>
<gene>
    <name evidence="8" type="ORF">SAMN05660831_00656</name>
</gene>
<feature type="domain" description="PLD phosphodiesterase" evidence="7">
    <location>
        <begin position="349"/>
        <end position="376"/>
    </location>
</feature>
<keyword evidence="6" id="KW-0472">Membrane</keyword>